<evidence type="ECO:0000313" key="2">
    <source>
        <dbReference type="EMBL" id="GAA1014693.1"/>
    </source>
</evidence>
<feature type="region of interest" description="Disordered" evidence="1">
    <location>
        <begin position="1"/>
        <end position="131"/>
    </location>
</feature>
<accession>A0ABN1T4L7</accession>
<sequence length="131" mass="13932">MRSEDFFRRPPRSDRRHWAKVRPRGPLVARGRTPSSAPAPAATGSAGAAHTPPPFAGRGPQEWGTVRGRLARQTAREPPKGARVPGTSPIPEQGSRSAGATRFGPGTGRAMRRAAPDASRRTTNGVRALPQ</sequence>
<protein>
    <submittedName>
        <fullName evidence="2">Uncharacterized protein</fullName>
    </submittedName>
</protein>
<feature type="compositionally biased region" description="Basic and acidic residues" evidence="1">
    <location>
        <begin position="1"/>
        <end position="13"/>
    </location>
</feature>
<reference evidence="2 3" key="1">
    <citation type="journal article" date="2019" name="Int. J. Syst. Evol. Microbiol.">
        <title>The Global Catalogue of Microorganisms (GCM) 10K type strain sequencing project: providing services to taxonomists for standard genome sequencing and annotation.</title>
        <authorList>
            <consortium name="The Broad Institute Genomics Platform"/>
            <consortium name="The Broad Institute Genome Sequencing Center for Infectious Disease"/>
            <person name="Wu L."/>
            <person name="Ma J."/>
        </authorList>
    </citation>
    <scope>NUCLEOTIDE SEQUENCE [LARGE SCALE GENOMIC DNA]</scope>
    <source>
        <strain evidence="2 3">JCM 11269</strain>
    </source>
</reference>
<name>A0ABN1T4L7_9ACTN</name>
<dbReference type="EMBL" id="BAAAHU010000056">
    <property type="protein sequence ID" value="GAA1014693.1"/>
    <property type="molecule type" value="Genomic_DNA"/>
</dbReference>
<gene>
    <name evidence="2" type="ORF">GCM10009564_45070</name>
</gene>
<feature type="compositionally biased region" description="Low complexity" evidence="1">
    <location>
        <begin position="29"/>
        <end position="50"/>
    </location>
</feature>
<proteinExistence type="predicted"/>
<evidence type="ECO:0000256" key="1">
    <source>
        <dbReference type="SAM" id="MobiDB-lite"/>
    </source>
</evidence>
<organism evidence="2 3">
    <name type="scientific">Streptomyces thermogriseus</name>
    <dbReference type="NCBI Taxonomy" id="75292"/>
    <lineage>
        <taxon>Bacteria</taxon>
        <taxon>Bacillati</taxon>
        <taxon>Actinomycetota</taxon>
        <taxon>Actinomycetes</taxon>
        <taxon>Kitasatosporales</taxon>
        <taxon>Streptomycetaceae</taxon>
        <taxon>Streptomyces</taxon>
    </lineage>
</organism>
<dbReference type="Proteomes" id="UP001501072">
    <property type="component" value="Unassembled WGS sequence"/>
</dbReference>
<feature type="compositionally biased region" description="Basic residues" evidence="1">
    <location>
        <begin position="14"/>
        <end position="23"/>
    </location>
</feature>
<evidence type="ECO:0000313" key="3">
    <source>
        <dbReference type="Proteomes" id="UP001501072"/>
    </source>
</evidence>
<keyword evidence="3" id="KW-1185">Reference proteome</keyword>
<dbReference type="RefSeq" id="WP_346073926.1">
    <property type="nucleotide sequence ID" value="NZ_BAAAHU010000056.1"/>
</dbReference>
<comment type="caution">
    <text evidence="2">The sequence shown here is derived from an EMBL/GenBank/DDBJ whole genome shotgun (WGS) entry which is preliminary data.</text>
</comment>